<evidence type="ECO:0000259" key="6">
    <source>
        <dbReference type="PROSITE" id="PS50893"/>
    </source>
</evidence>
<dbReference type="InterPro" id="IPR051309">
    <property type="entry name" value="ABCF_ATPase"/>
</dbReference>
<dbReference type="CDD" id="cd03221">
    <property type="entry name" value="ABCF_EF-3"/>
    <property type="match status" value="2"/>
</dbReference>
<evidence type="ECO:0000256" key="2">
    <source>
        <dbReference type="ARBA" id="ARBA00022741"/>
    </source>
</evidence>
<evidence type="ECO:0000313" key="7">
    <source>
        <dbReference type="EMBL" id="KJJ83770.1"/>
    </source>
</evidence>
<dbReference type="FunFam" id="3.40.50.300:FF:000011">
    <property type="entry name" value="Putative ABC transporter ATP-binding component"/>
    <property type="match status" value="1"/>
</dbReference>
<dbReference type="AlphaFoldDB" id="A0A0F0CQS5"/>
<gene>
    <name evidence="7" type="ORF">OMAG_002357</name>
</gene>
<keyword evidence="1" id="KW-0677">Repeat</keyword>
<dbReference type="InterPro" id="IPR003593">
    <property type="entry name" value="AAA+_ATPase"/>
</dbReference>
<dbReference type="PATRIC" id="fig|1609969.3.peg.2526"/>
<dbReference type="Proteomes" id="UP000033428">
    <property type="component" value="Unassembled WGS sequence"/>
</dbReference>
<evidence type="ECO:0000256" key="1">
    <source>
        <dbReference type="ARBA" id="ARBA00022737"/>
    </source>
</evidence>
<keyword evidence="3 7" id="KW-0067">ATP-binding</keyword>
<dbReference type="PANTHER" id="PTHR42855">
    <property type="entry name" value="ABC TRANSPORTER ATP-BINDING SUBUNIT"/>
    <property type="match status" value="1"/>
</dbReference>
<comment type="caution">
    <text evidence="7">The sequence shown here is derived from an EMBL/GenBank/DDBJ whole genome shotgun (WGS) entry which is preliminary data.</text>
</comment>
<dbReference type="Pfam" id="PF00005">
    <property type="entry name" value="ABC_tran"/>
    <property type="match status" value="2"/>
</dbReference>
<evidence type="ECO:0000256" key="4">
    <source>
        <dbReference type="ARBA" id="ARBA00061551"/>
    </source>
</evidence>
<evidence type="ECO:0000256" key="3">
    <source>
        <dbReference type="ARBA" id="ARBA00022840"/>
    </source>
</evidence>
<dbReference type="FunFam" id="3.40.50.300:FF:000070">
    <property type="entry name" value="Putative ABC transporter ATP-binding component"/>
    <property type="match status" value="1"/>
</dbReference>
<evidence type="ECO:0000313" key="8">
    <source>
        <dbReference type="Proteomes" id="UP000033428"/>
    </source>
</evidence>
<dbReference type="SMART" id="SM00382">
    <property type="entry name" value="AAA"/>
    <property type="match status" value="2"/>
</dbReference>
<dbReference type="PANTHER" id="PTHR42855:SF2">
    <property type="entry name" value="DRUG RESISTANCE ABC TRANSPORTER,ATP-BINDING PROTEIN"/>
    <property type="match status" value="1"/>
</dbReference>
<dbReference type="Pfam" id="PF12848">
    <property type="entry name" value="ABC_tran_Xtn"/>
    <property type="match status" value="1"/>
</dbReference>
<accession>A0A0F0CQS5</accession>
<protein>
    <recommendedName>
        <fullName evidence="5">Probable ATP-binding protein YbiT</fullName>
    </recommendedName>
</protein>
<organism evidence="7 8">
    <name type="scientific">Candidatus Omnitrophus magneticus</name>
    <dbReference type="NCBI Taxonomy" id="1609969"/>
    <lineage>
        <taxon>Bacteria</taxon>
        <taxon>Pseudomonadati</taxon>
        <taxon>Candidatus Omnitrophota</taxon>
        <taxon>Candidatus Omnitrophus</taxon>
    </lineage>
</organism>
<sequence>MISANGLSLQFGKRILFSDVNITFTEGNCYGLIGANGSGKSTFLKILSGEIEPTTGQISVAHKKRISVLKQDQFAFDEYTVLETVIMGHKKLHSVMKEKEILYAKEDFSHEDGIHSSKLEEEFSEMGGWNADSDAAKLLSNLDIPQNLIDVKMSQIESGQKVRVLLAQALFGNPDILLLDEPTNHLDIDTRMWLEEFLCEFKNTAIVVSHDRHFMDKVCTYIADIDYGKIQLYPGNFTFWQESSQLALKQRTEHNKKVEDRRKELLEFIARFSANASKSKQATSRKKSLEKLTLEDIKPSSRKYPYINFEQSAPAGNNILSIENLSKSIDGKVMFKDLTVTVRKGDKIAFVGHEDIPRTTLFKILMGEMTADSGTFKWGASTSQSYFPKDNSNYFTDDILLIDWISQYSANTTENFVRGFLGRVLFSGEESLKSVKVLSGGERVRCMLARMMLTQANVLILDEPTNHLDLESITALNKGLSSFPGTILFSSYDHQLVQTAANRIIEITPKGYMDRIDTKLDEYLENPDIQVKRKELYS</sequence>
<dbReference type="EMBL" id="JYNY01000489">
    <property type="protein sequence ID" value="KJJ83770.1"/>
    <property type="molecule type" value="Genomic_DNA"/>
</dbReference>
<dbReference type="Gene3D" id="3.40.50.300">
    <property type="entry name" value="P-loop containing nucleotide triphosphate hydrolases"/>
    <property type="match status" value="2"/>
</dbReference>
<feature type="domain" description="ABC transporter" evidence="6">
    <location>
        <begin position="320"/>
        <end position="535"/>
    </location>
</feature>
<name>A0A0F0CQS5_9BACT</name>
<keyword evidence="8" id="KW-1185">Reference proteome</keyword>
<reference evidence="7 8" key="1">
    <citation type="submission" date="2015-02" db="EMBL/GenBank/DDBJ databases">
        <title>Single-cell genomics of uncultivated deep-branching MTB reveals a conserved set of magnetosome genes.</title>
        <authorList>
            <person name="Kolinko S."/>
            <person name="Richter M."/>
            <person name="Glockner F.O."/>
            <person name="Brachmann A."/>
            <person name="Schuler D."/>
        </authorList>
    </citation>
    <scope>NUCLEOTIDE SEQUENCE [LARGE SCALE GENOMIC DNA]</scope>
    <source>
        <strain evidence="7">SKK-01</strain>
    </source>
</reference>
<dbReference type="InterPro" id="IPR032781">
    <property type="entry name" value="ABC_tran_Xtn"/>
</dbReference>
<dbReference type="PROSITE" id="PS50893">
    <property type="entry name" value="ABC_TRANSPORTER_2"/>
    <property type="match status" value="2"/>
</dbReference>
<feature type="domain" description="ABC transporter" evidence="6">
    <location>
        <begin position="2"/>
        <end position="252"/>
    </location>
</feature>
<keyword evidence="2" id="KW-0547">Nucleotide-binding</keyword>
<dbReference type="InterPro" id="IPR003439">
    <property type="entry name" value="ABC_transporter-like_ATP-bd"/>
</dbReference>
<dbReference type="GO" id="GO:0016887">
    <property type="term" value="F:ATP hydrolysis activity"/>
    <property type="evidence" value="ECO:0007669"/>
    <property type="project" value="InterPro"/>
</dbReference>
<evidence type="ECO:0000256" key="5">
    <source>
        <dbReference type="ARBA" id="ARBA00074044"/>
    </source>
</evidence>
<proteinExistence type="inferred from homology"/>
<dbReference type="InterPro" id="IPR027417">
    <property type="entry name" value="P-loop_NTPase"/>
</dbReference>
<dbReference type="GO" id="GO:0005524">
    <property type="term" value="F:ATP binding"/>
    <property type="evidence" value="ECO:0007669"/>
    <property type="project" value="UniProtKB-KW"/>
</dbReference>
<dbReference type="SUPFAM" id="SSF52540">
    <property type="entry name" value="P-loop containing nucleoside triphosphate hydrolases"/>
    <property type="match status" value="2"/>
</dbReference>
<comment type="similarity">
    <text evidence="4">Belongs to the ABC transporter superfamily. ABCF family. YbiT subfamily.</text>
</comment>